<keyword evidence="1" id="KW-0472">Membrane</keyword>
<evidence type="ECO:0000256" key="1">
    <source>
        <dbReference type="SAM" id="Phobius"/>
    </source>
</evidence>
<comment type="caution">
    <text evidence="2">The sequence shown here is derived from an EMBL/GenBank/DDBJ whole genome shotgun (WGS) entry which is preliminary data.</text>
</comment>
<reference evidence="2 3" key="1">
    <citation type="journal article" date="2015" name="Nature">
        <title>rRNA introns, odd ribosomes, and small enigmatic genomes across a large radiation of phyla.</title>
        <authorList>
            <person name="Brown C.T."/>
            <person name="Hug L.A."/>
            <person name="Thomas B.C."/>
            <person name="Sharon I."/>
            <person name="Castelle C.J."/>
            <person name="Singh A."/>
            <person name="Wilkins M.J."/>
            <person name="Williams K.H."/>
            <person name="Banfield J.F."/>
        </authorList>
    </citation>
    <scope>NUCLEOTIDE SEQUENCE [LARGE SCALE GENOMIC DNA]</scope>
</reference>
<evidence type="ECO:0000313" key="2">
    <source>
        <dbReference type="EMBL" id="KKU36652.1"/>
    </source>
</evidence>
<keyword evidence="1" id="KW-1133">Transmembrane helix</keyword>
<dbReference type="AlphaFoldDB" id="A0A0G1PVU5"/>
<protein>
    <submittedName>
        <fullName evidence="2">Uncharacterized protein</fullName>
    </submittedName>
</protein>
<name>A0A0G1PVU5_9BACT</name>
<feature type="transmembrane region" description="Helical" evidence="1">
    <location>
        <begin position="9"/>
        <end position="30"/>
    </location>
</feature>
<gene>
    <name evidence="2" type="ORF">UX48_C0001G0010</name>
</gene>
<evidence type="ECO:0000313" key="3">
    <source>
        <dbReference type="Proteomes" id="UP000034067"/>
    </source>
</evidence>
<keyword evidence="1" id="KW-0812">Transmembrane</keyword>
<dbReference type="Proteomes" id="UP000034067">
    <property type="component" value="Unassembled WGS sequence"/>
</dbReference>
<dbReference type="EMBL" id="LCMJ01000001">
    <property type="protein sequence ID" value="KKU36652.1"/>
    <property type="molecule type" value="Genomic_DNA"/>
</dbReference>
<proteinExistence type="predicted"/>
<organism evidence="2 3">
    <name type="scientific">Candidatus Azambacteria bacterium GW2011_GWB1_46_27</name>
    <dbReference type="NCBI Taxonomy" id="1618617"/>
    <lineage>
        <taxon>Bacteria</taxon>
        <taxon>Candidatus Azamiibacteriota</taxon>
    </lineage>
</organism>
<accession>A0A0G1PVU5</accession>
<sequence>MDTRTQKQVIIAIFFLGILFFIGGGFYFAFRSPASCFDKIQNQGEEDIDCGGPCATACEEKELKPLETAKTYFFSSRENFYDAAVRIRNLNLRYGAKSFSYTFKLIDGAGNEIGQKSGKSFILPGQSKYVIEPLVEAKGKPARVSFSYSDEQWERLEDFGELRLSVKNKFYSRTSAAAGETGFSKAEGTVFNDTPYDFDKIGVNVVLLGENNAPIAINKTEMRTLIAGEERYFKVIWFYPFEGDVKNVEAEAETNVFLQETFLKRFGE</sequence>